<sequence>MSESVLVTEAGGVLRLTIDRQARLNAIDLAAMAELGELISAAAARPSVRVIVLTGAGKAFCTGADLAAAAAAGGNEASPQVVMDTANAVIRAIIASPLPVIARVNGPAAGVGASIALAADLVYAADSAYLLLPFTSIGLMPDGGATAVVAAAMGRARAAEMALLGARLPAADAAAAGLITRCVPAAELDDQIDAVAAQLAAGPRRALQLTKAAINAATLTELDTALAREKDGQIELLTSADFLEGMTAMLTRRAPNFTGAVHPIAEPA</sequence>
<keyword evidence="3" id="KW-1185">Reference proteome</keyword>
<evidence type="ECO:0000313" key="2">
    <source>
        <dbReference type="EMBL" id="PKV98414.1"/>
    </source>
</evidence>
<dbReference type="Pfam" id="PF00378">
    <property type="entry name" value="ECH_1"/>
    <property type="match status" value="1"/>
</dbReference>
<accession>A0A2N3WX35</accession>
<reference evidence="2 3" key="1">
    <citation type="submission" date="2017-12" db="EMBL/GenBank/DDBJ databases">
        <title>Sequencing the genomes of 1000 Actinobacteria strains.</title>
        <authorList>
            <person name="Klenk H.-P."/>
        </authorList>
    </citation>
    <scope>NUCLEOTIDE SEQUENCE [LARGE SCALE GENOMIC DNA]</scope>
    <source>
        <strain evidence="2 3">DSM 44489</strain>
    </source>
</reference>
<dbReference type="PANTHER" id="PTHR43459">
    <property type="entry name" value="ENOYL-COA HYDRATASE"/>
    <property type="match status" value="1"/>
</dbReference>
<proteinExistence type="inferred from homology"/>
<dbReference type="Gene3D" id="1.10.12.10">
    <property type="entry name" value="Lyase 2-enoyl-coa Hydratase, Chain A, domain 2"/>
    <property type="match status" value="1"/>
</dbReference>
<comment type="caution">
    <text evidence="2">The sequence shown here is derived from an EMBL/GenBank/DDBJ whole genome shotgun (WGS) entry which is preliminary data.</text>
</comment>
<evidence type="ECO:0000256" key="1">
    <source>
        <dbReference type="ARBA" id="ARBA00005254"/>
    </source>
</evidence>
<dbReference type="Proteomes" id="UP000233766">
    <property type="component" value="Unassembled WGS sequence"/>
</dbReference>
<name>A0A2N3WX35_9NOCA</name>
<dbReference type="InterPro" id="IPR001753">
    <property type="entry name" value="Enoyl-CoA_hydra/iso"/>
</dbReference>
<dbReference type="GO" id="GO:0003824">
    <property type="term" value="F:catalytic activity"/>
    <property type="evidence" value="ECO:0007669"/>
    <property type="project" value="UniProtKB-ARBA"/>
</dbReference>
<dbReference type="AlphaFoldDB" id="A0A2N3WX35"/>
<organism evidence="2 3">
    <name type="scientific">Nocardia fluminea</name>
    <dbReference type="NCBI Taxonomy" id="134984"/>
    <lineage>
        <taxon>Bacteria</taxon>
        <taxon>Bacillati</taxon>
        <taxon>Actinomycetota</taxon>
        <taxon>Actinomycetes</taxon>
        <taxon>Mycobacteriales</taxon>
        <taxon>Nocardiaceae</taxon>
        <taxon>Nocardia</taxon>
    </lineage>
</organism>
<dbReference type="OrthoDB" id="9777711at2"/>
<dbReference type="EMBL" id="PJMW01000001">
    <property type="protein sequence ID" value="PKV98414.1"/>
    <property type="molecule type" value="Genomic_DNA"/>
</dbReference>
<dbReference type="Gene3D" id="3.90.226.10">
    <property type="entry name" value="2-enoyl-CoA Hydratase, Chain A, domain 1"/>
    <property type="match status" value="1"/>
</dbReference>
<evidence type="ECO:0000313" key="3">
    <source>
        <dbReference type="Proteomes" id="UP000233766"/>
    </source>
</evidence>
<comment type="similarity">
    <text evidence="1">Belongs to the enoyl-CoA hydratase/isomerase family.</text>
</comment>
<dbReference type="RefSeq" id="WP_101462878.1">
    <property type="nucleotide sequence ID" value="NZ_JBFAAM010000010.1"/>
</dbReference>
<dbReference type="InterPro" id="IPR029045">
    <property type="entry name" value="ClpP/crotonase-like_dom_sf"/>
</dbReference>
<gene>
    <name evidence="2" type="ORF">ATK86_0433</name>
</gene>
<protein>
    <submittedName>
        <fullName evidence="2">Enoyl-CoA hydratase/carnithine racemase</fullName>
    </submittedName>
</protein>
<dbReference type="SUPFAM" id="SSF52096">
    <property type="entry name" value="ClpP/crotonase"/>
    <property type="match status" value="1"/>
</dbReference>
<dbReference type="CDD" id="cd06558">
    <property type="entry name" value="crotonase-like"/>
    <property type="match status" value="1"/>
</dbReference>
<dbReference type="InterPro" id="IPR014748">
    <property type="entry name" value="Enoyl-CoA_hydra_C"/>
</dbReference>
<dbReference type="PANTHER" id="PTHR43459:SF1">
    <property type="entry name" value="EG:BACN32G11.4 PROTEIN"/>
    <property type="match status" value="1"/>
</dbReference>